<organism evidence="3 4">
    <name type="scientific">Saccharothrix saharensis</name>
    <dbReference type="NCBI Taxonomy" id="571190"/>
    <lineage>
        <taxon>Bacteria</taxon>
        <taxon>Bacillati</taxon>
        <taxon>Actinomycetota</taxon>
        <taxon>Actinomycetes</taxon>
        <taxon>Pseudonocardiales</taxon>
        <taxon>Pseudonocardiaceae</taxon>
        <taxon>Saccharothrix</taxon>
    </lineage>
</organism>
<dbReference type="GO" id="GO:0006950">
    <property type="term" value="P:response to stress"/>
    <property type="evidence" value="ECO:0007669"/>
    <property type="project" value="TreeGrafter"/>
</dbReference>
<evidence type="ECO:0000256" key="1">
    <source>
        <dbReference type="SAM" id="MobiDB-lite"/>
    </source>
</evidence>
<sequence length="172" mass="19011">MAVDEADEPGARNAKLPGMTSEHEVPADVLERFSVYARETSALTVLFHSRVAERMGLSPTDEKCLDLALRAEGPITAGRIAELSGLSTGAVTGVIDRLERAGYVRRVRDPHDRRKVLVEVTVREEGGLGDLVAGAQETLREVLSRFTPAERDVLERYNQVLIETFRRRVVDA</sequence>
<comment type="caution">
    <text evidence="3">The sequence shown here is derived from an EMBL/GenBank/DDBJ whole genome shotgun (WGS) entry which is preliminary data.</text>
</comment>
<evidence type="ECO:0000259" key="2">
    <source>
        <dbReference type="PROSITE" id="PS50995"/>
    </source>
</evidence>
<accession>A0A543JF11</accession>
<dbReference type="SUPFAM" id="SSF46785">
    <property type="entry name" value="Winged helix' DNA-binding domain"/>
    <property type="match status" value="1"/>
</dbReference>
<dbReference type="SMART" id="SM00347">
    <property type="entry name" value="HTH_MARR"/>
    <property type="match status" value="1"/>
</dbReference>
<feature type="region of interest" description="Disordered" evidence="1">
    <location>
        <begin position="1"/>
        <end position="23"/>
    </location>
</feature>
<gene>
    <name evidence="3" type="ORF">FHX81_3803</name>
</gene>
<dbReference type="CDD" id="cd00090">
    <property type="entry name" value="HTH_ARSR"/>
    <property type="match status" value="1"/>
</dbReference>
<protein>
    <submittedName>
        <fullName evidence="3">DNA-binding MarR family transcriptional regulator</fullName>
    </submittedName>
</protein>
<dbReference type="GO" id="GO:0003700">
    <property type="term" value="F:DNA-binding transcription factor activity"/>
    <property type="evidence" value="ECO:0007669"/>
    <property type="project" value="InterPro"/>
</dbReference>
<evidence type="ECO:0000313" key="4">
    <source>
        <dbReference type="Proteomes" id="UP000316628"/>
    </source>
</evidence>
<proteinExistence type="predicted"/>
<dbReference type="PRINTS" id="PR00598">
    <property type="entry name" value="HTHMARR"/>
</dbReference>
<dbReference type="Pfam" id="PF01047">
    <property type="entry name" value="MarR"/>
    <property type="match status" value="1"/>
</dbReference>
<evidence type="ECO:0000313" key="3">
    <source>
        <dbReference type="EMBL" id="TQM81438.1"/>
    </source>
</evidence>
<dbReference type="PANTHER" id="PTHR33164:SF106">
    <property type="entry name" value="TRANSCRIPTIONAL REGULATORY PROTEIN"/>
    <property type="match status" value="1"/>
</dbReference>
<dbReference type="PROSITE" id="PS50995">
    <property type="entry name" value="HTH_MARR_2"/>
    <property type="match status" value="1"/>
</dbReference>
<name>A0A543JF11_9PSEU</name>
<keyword evidence="3" id="KW-0238">DNA-binding</keyword>
<dbReference type="EMBL" id="VFPP01000001">
    <property type="protein sequence ID" value="TQM81438.1"/>
    <property type="molecule type" value="Genomic_DNA"/>
</dbReference>
<dbReference type="Gene3D" id="1.10.10.10">
    <property type="entry name" value="Winged helix-like DNA-binding domain superfamily/Winged helix DNA-binding domain"/>
    <property type="match status" value="1"/>
</dbReference>
<dbReference type="InterPro" id="IPR036388">
    <property type="entry name" value="WH-like_DNA-bd_sf"/>
</dbReference>
<dbReference type="InterPro" id="IPR011991">
    <property type="entry name" value="ArsR-like_HTH"/>
</dbReference>
<dbReference type="InterPro" id="IPR000835">
    <property type="entry name" value="HTH_MarR-typ"/>
</dbReference>
<keyword evidence="4" id="KW-1185">Reference proteome</keyword>
<dbReference type="GO" id="GO:0003677">
    <property type="term" value="F:DNA binding"/>
    <property type="evidence" value="ECO:0007669"/>
    <property type="project" value="UniProtKB-KW"/>
</dbReference>
<feature type="domain" description="HTH marR-type" evidence="2">
    <location>
        <begin position="26"/>
        <end position="163"/>
    </location>
</feature>
<dbReference type="InterPro" id="IPR039422">
    <property type="entry name" value="MarR/SlyA-like"/>
</dbReference>
<dbReference type="InterPro" id="IPR036390">
    <property type="entry name" value="WH_DNA-bd_sf"/>
</dbReference>
<dbReference type="AlphaFoldDB" id="A0A543JF11"/>
<dbReference type="PANTHER" id="PTHR33164">
    <property type="entry name" value="TRANSCRIPTIONAL REGULATOR, MARR FAMILY"/>
    <property type="match status" value="1"/>
</dbReference>
<dbReference type="Proteomes" id="UP000316628">
    <property type="component" value="Unassembled WGS sequence"/>
</dbReference>
<reference evidence="3 4" key="1">
    <citation type="submission" date="2019-06" db="EMBL/GenBank/DDBJ databases">
        <title>Sequencing the genomes of 1000 actinobacteria strains.</title>
        <authorList>
            <person name="Klenk H.-P."/>
        </authorList>
    </citation>
    <scope>NUCLEOTIDE SEQUENCE [LARGE SCALE GENOMIC DNA]</scope>
    <source>
        <strain evidence="3 4">DSM 45456</strain>
    </source>
</reference>